<dbReference type="KEGG" id="pox:MB84_12305"/>
<dbReference type="Pfam" id="PF10518">
    <property type="entry name" value="TAT_signal"/>
    <property type="match status" value="1"/>
</dbReference>
<accession>A0A0E3U6K5</accession>
<keyword evidence="5" id="KW-0004">4Fe-4S</keyword>
<dbReference type="PANTHER" id="PTHR43598">
    <property type="entry name" value="TUNGSTEN-CONTAINING FORMYLMETHANOFURAN DEHYDROGENASE 2 SUBUNIT B"/>
    <property type="match status" value="1"/>
</dbReference>
<keyword evidence="7" id="KW-0479">Metal-binding</keyword>
<gene>
    <name evidence="13" type="ORF">MB84_12305</name>
</gene>
<sequence length="196" mass="21570">MLNMSRRQFLKVSGATLAGSSLAMLGFAPDAALAEVRQFKLARATETRNTCPYCSVACGLLMYSYGDGAKNAKKSIFHIEGDPDHPVNRGTLCPKGASLIDFIHSPNRLTHPEYRKPGSDKWERISWDDALDRIAKLMKADRDANFVEKTDDGLTVNRWLTTGMLAASASSNEVGYITHKVIRSTGMLGFDNQARV</sequence>
<proteinExistence type="inferred from homology"/>
<dbReference type="GO" id="GO:0016491">
    <property type="term" value="F:oxidoreductase activity"/>
    <property type="evidence" value="ECO:0007669"/>
    <property type="project" value="UniProtKB-KW"/>
</dbReference>
<dbReference type="GO" id="GO:0051539">
    <property type="term" value="F:4 iron, 4 sulfur cluster binding"/>
    <property type="evidence" value="ECO:0007669"/>
    <property type="project" value="UniProtKB-KW"/>
</dbReference>
<dbReference type="HOGENOM" id="CLU_061371_1_1_4"/>
<dbReference type="GO" id="GO:0009055">
    <property type="term" value="F:electron transfer activity"/>
    <property type="evidence" value="ECO:0007669"/>
    <property type="project" value="TreeGrafter"/>
</dbReference>
<dbReference type="PATRIC" id="fig|573737.6.peg.3349"/>
<dbReference type="AlphaFoldDB" id="A0A0E3U6K5"/>
<evidence type="ECO:0000256" key="9">
    <source>
        <dbReference type="ARBA" id="ARBA00023004"/>
    </source>
</evidence>
<protein>
    <submittedName>
        <fullName evidence="13">Sulfate ABC transporter substrate-binding protein</fullName>
    </submittedName>
</protein>
<dbReference type="PANTHER" id="PTHR43598:SF1">
    <property type="entry name" value="FORMATE DEHYDROGENASE-O MAJOR SUBUNIT"/>
    <property type="match status" value="1"/>
</dbReference>
<dbReference type="InterPro" id="IPR006963">
    <property type="entry name" value="Mopterin_OxRdtase_4Fe-4S_dom"/>
</dbReference>
<dbReference type="GO" id="GO:0009061">
    <property type="term" value="P:anaerobic respiration"/>
    <property type="evidence" value="ECO:0007669"/>
    <property type="project" value="TreeGrafter"/>
</dbReference>
<dbReference type="PROSITE" id="PS00551">
    <property type="entry name" value="MOLYBDOPTERIN_PROK_1"/>
    <property type="match status" value="1"/>
</dbReference>
<dbReference type="InterPro" id="IPR006656">
    <property type="entry name" value="Mopterin_OxRdtase"/>
</dbReference>
<evidence type="ECO:0000256" key="3">
    <source>
        <dbReference type="ARBA" id="ARBA00004196"/>
    </source>
</evidence>
<comment type="cofactor">
    <cofactor evidence="1">
        <name>Mo-bis(molybdopterin guanine dinucleotide)</name>
        <dbReference type="ChEBI" id="CHEBI:60539"/>
    </cofactor>
</comment>
<keyword evidence="14" id="KW-1185">Reference proteome</keyword>
<evidence type="ECO:0000256" key="10">
    <source>
        <dbReference type="ARBA" id="ARBA00023014"/>
    </source>
</evidence>
<organism evidence="13 14">
    <name type="scientific">Pandoraea oxalativorans</name>
    <dbReference type="NCBI Taxonomy" id="573737"/>
    <lineage>
        <taxon>Bacteria</taxon>
        <taxon>Pseudomonadati</taxon>
        <taxon>Pseudomonadota</taxon>
        <taxon>Betaproteobacteria</taxon>
        <taxon>Burkholderiales</taxon>
        <taxon>Burkholderiaceae</taxon>
        <taxon>Pandoraea</taxon>
    </lineage>
</organism>
<dbReference type="Proteomes" id="UP000035050">
    <property type="component" value="Chromosome"/>
</dbReference>
<evidence type="ECO:0000259" key="12">
    <source>
        <dbReference type="PROSITE" id="PS51669"/>
    </source>
</evidence>
<dbReference type="SUPFAM" id="SSF53706">
    <property type="entry name" value="Formate dehydrogenase/DMSO reductase, domains 1-3"/>
    <property type="match status" value="1"/>
</dbReference>
<dbReference type="SMART" id="SM00926">
    <property type="entry name" value="Molybdop_Fe4S4"/>
    <property type="match status" value="1"/>
</dbReference>
<evidence type="ECO:0000256" key="1">
    <source>
        <dbReference type="ARBA" id="ARBA00001942"/>
    </source>
</evidence>
<evidence type="ECO:0000313" key="13">
    <source>
        <dbReference type="EMBL" id="AKC70099.1"/>
    </source>
</evidence>
<dbReference type="PROSITE" id="PS51669">
    <property type="entry name" value="4FE4S_MOW_BIS_MGD"/>
    <property type="match status" value="1"/>
</dbReference>
<keyword evidence="6" id="KW-0500">Molybdenum</keyword>
<evidence type="ECO:0000256" key="11">
    <source>
        <dbReference type="SAM" id="SignalP"/>
    </source>
</evidence>
<evidence type="ECO:0000256" key="4">
    <source>
        <dbReference type="ARBA" id="ARBA00010312"/>
    </source>
</evidence>
<evidence type="ECO:0000256" key="5">
    <source>
        <dbReference type="ARBA" id="ARBA00022485"/>
    </source>
</evidence>
<dbReference type="PROSITE" id="PS51318">
    <property type="entry name" value="TAT"/>
    <property type="match status" value="1"/>
</dbReference>
<dbReference type="InterPro" id="IPR006311">
    <property type="entry name" value="TAT_signal"/>
</dbReference>
<feature type="chain" id="PRO_5002412386" evidence="11">
    <location>
        <begin position="35"/>
        <end position="196"/>
    </location>
</feature>
<evidence type="ECO:0000256" key="6">
    <source>
        <dbReference type="ARBA" id="ARBA00022505"/>
    </source>
</evidence>
<dbReference type="InterPro" id="IPR019546">
    <property type="entry name" value="TAT_signal_bac_arc"/>
</dbReference>
<comment type="similarity">
    <text evidence="4">Belongs to the prokaryotic molybdopterin-containing oxidoreductase family.</text>
</comment>
<dbReference type="GO" id="GO:0030151">
    <property type="term" value="F:molybdenum ion binding"/>
    <property type="evidence" value="ECO:0007669"/>
    <property type="project" value="TreeGrafter"/>
</dbReference>
<dbReference type="GO" id="GO:0030313">
    <property type="term" value="C:cell envelope"/>
    <property type="evidence" value="ECO:0007669"/>
    <property type="project" value="UniProtKB-SubCell"/>
</dbReference>
<comment type="subcellular location">
    <subcellularLocation>
        <location evidence="3">Cell envelope</location>
    </subcellularLocation>
</comment>
<evidence type="ECO:0000256" key="8">
    <source>
        <dbReference type="ARBA" id="ARBA00023002"/>
    </source>
</evidence>
<keyword evidence="11" id="KW-0732">Signal</keyword>
<reference evidence="13" key="1">
    <citation type="submission" date="2016-06" db="EMBL/GenBank/DDBJ databases">
        <title>Pandoraea oxalativorans DSM 23570 Genome Sequencing.</title>
        <authorList>
            <person name="Ee R."/>
            <person name="Lim Y.-L."/>
            <person name="Yong D."/>
            <person name="Yin W.-F."/>
            <person name="Chan K.-G."/>
        </authorList>
    </citation>
    <scope>NUCLEOTIDE SEQUENCE</scope>
    <source>
        <strain evidence="13">DSM 23570</strain>
    </source>
</reference>
<dbReference type="EMBL" id="CP011253">
    <property type="protein sequence ID" value="AKC70099.1"/>
    <property type="molecule type" value="Genomic_DNA"/>
</dbReference>
<feature type="domain" description="4Fe-4S Mo/W bis-MGD-type" evidence="12">
    <location>
        <begin position="44"/>
        <end position="107"/>
    </location>
</feature>
<evidence type="ECO:0000256" key="7">
    <source>
        <dbReference type="ARBA" id="ARBA00022723"/>
    </source>
</evidence>
<evidence type="ECO:0000313" key="14">
    <source>
        <dbReference type="Proteomes" id="UP000035050"/>
    </source>
</evidence>
<keyword evidence="9" id="KW-0408">Iron</keyword>
<dbReference type="Pfam" id="PF00384">
    <property type="entry name" value="Molybdopterin"/>
    <property type="match status" value="1"/>
</dbReference>
<evidence type="ECO:0000256" key="2">
    <source>
        <dbReference type="ARBA" id="ARBA00001966"/>
    </source>
</evidence>
<keyword evidence="8" id="KW-0560">Oxidoreductase</keyword>
<name>A0A0E3U6K5_9BURK</name>
<feature type="signal peptide" evidence="11">
    <location>
        <begin position="1"/>
        <end position="34"/>
    </location>
</feature>
<keyword evidence="10" id="KW-0411">Iron-sulfur</keyword>
<dbReference type="Pfam" id="PF04879">
    <property type="entry name" value="Molybdop_Fe4S4"/>
    <property type="match status" value="1"/>
</dbReference>
<comment type="cofactor">
    <cofactor evidence="2">
        <name>[4Fe-4S] cluster</name>
        <dbReference type="ChEBI" id="CHEBI:49883"/>
    </cofactor>
</comment>
<dbReference type="InterPro" id="IPR027467">
    <property type="entry name" value="MopterinOxRdtase_cofactor_BS"/>
</dbReference>
<dbReference type="Gene3D" id="2.20.25.90">
    <property type="entry name" value="ADC-like domains"/>
    <property type="match status" value="1"/>
</dbReference>
<dbReference type="Gene3D" id="3.40.50.740">
    <property type="match status" value="1"/>
</dbReference>